<keyword evidence="3" id="KW-0285">Flavoprotein</keyword>
<feature type="domain" description="FAD-binding PCMH-type" evidence="9">
    <location>
        <begin position="75"/>
        <end position="312"/>
    </location>
</feature>
<accession>A0A1Y3U5I8</accession>
<gene>
    <name evidence="10" type="ORF">B5G21_07350</name>
</gene>
<evidence type="ECO:0000259" key="9">
    <source>
        <dbReference type="PROSITE" id="PS51387"/>
    </source>
</evidence>
<dbReference type="InterPro" id="IPR016164">
    <property type="entry name" value="FAD-linked_Oxase-like_C"/>
</dbReference>
<dbReference type="AlphaFoldDB" id="A0A1Y3U5I8"/>
<name>A0A1Y3U5I8_9ACTN</name>
<dbReference type="GO" id="GO:0008720">
    <property type="term" value="F:D-lactate dehydrogenase (NAD+) activity"/>
    <property type="evidence" value="ECO:0007669"/>
    <property type="project" value="TreeGrafter"/>
</dbReference>
<evidence type="ECO:0000313" key="10">
    <source>
        <dbReference type="EMBL" id="OUN42377.1"/>
    </source>
</evidence>
<evidence type="ECO:0000256" key="3">
    <source>
        <dbReference type="ARBA" id="ARBA00022630"/>
    </source>
</evidence>
<evidence type="ECO:0000256" key="7">
    <source>
        <dbReference type="ARBA" id="ARBA00038897"/>
    </source>
</evidence>
<comment type="similarity">
    <text evidence="2">Belongs to the FAD-binding oxidoreductase/transferase type 4 family.</text>
</comment>
<dbReference type="Pfam" id="PF02913">
    <property type="entry name" value="FAD-oxidase_C"/>
    <property type="match status" value="1"/>
</dbReference>
<dbReference type="PROSITE" id="PS51387">
    <property type="entry name" value="FAD_PCMH"/>
    <property type="match status" value="1"/>
</dbReference>
<evidence type="ECO:0000256" key="6">
    <source>
        <dbReference type="ARBA" id="ARBA00023002"/>
    </source>
</evidence>
<dbReference type="Gene3D" id="3.30.43.10">
    <property type="entry name" value="Uridine Diphospho-n-acetylenolpyruvylglucosamine Reductase, domain 2"/>
    <property type="match status" value="1"/>
</dbReference>
<evidence type="ECO:0000256" key="5">
    <source>
        <dbReference type="ARBA" id="ARBA00022946"/>
    </source>
</evidence>
<evidence type="ECO:0000256" key="1">
    <source>
        <dbReference type="ARBA" id="ARBA00001974"/>
    </source>
</evidence>
<keyword evidence="11" id="KW-1185">Reference proteome</keyword>
<dbReference type="PANTHER" id="PTHR11748">
    <property type="entry name" value="D-LACTATE DEHYDROGENASE"/>
    <property type="match status" value="1"/>
</dbReference>
<dbReference type="PANTHER" id="PTHR11748:SF111">
    <property type="entry name" value="D-LACTATE DEHYDROGENASE, MITOCHONDRIAL-RELATED"/>
    <property type="match status" value="1"/>
</dbReference>
<evidence type="ECO:0000256" key="8">
    <source>
        <dbReference type="SAM" id="MobiDB-lite"/>
    </source>
</evidence>
<keyword evidence="5" id="KW-0809">Transit peptide</keyword>
<dbReference type="Gene3D" id="3.30.465.10">
    <property type="match status" value="1"/>
</dbReference>
<comment type="cofactor">
    <cofactor evidence="1">
        <name>FAD</name>
        <dbReference type="ChEBI" id="CHEBI:57692"/>
    </cofactor>
</comment>
<organism evidence="10 11">
    <name type="scientific">Enorma massiliensis</name>
    <dbReference type="NCBI Taxonomy" id="1472761"/>
    <lineage>
        <taxon>Bacteria</taxon>
        <taxon>Bacillati</taxon>
        <taxon>Actinomycetota</taxon>
        <taxon>Coriobacteriia</taxon>
        <taxon>Coriobacteriales</taxon>
        <taxon>Coriobacteriaceae</taxon>
        <taxon>Enorma</taxon>
    </lineage>
</organism>
<dbReference type="InterPro" id="IPR016166">
    <property type="entry name" value="FAD-bd_PCMH"/>
</dbReference>
<dbReference type="InterPro" id="IPR036318">
    <property type="entry name" value="FAD-bd_PCMH-like_sf"/>
</dbReference>
<dbReference type="GO" id="GO:1903457">
    <property type="term" value="P:lactate catabolic process"/>
    <property type="evidence" value="ECO:0007669"/>
    <property type="project" value="TreeGrafter"/>
</dbReference>
<dbReference type="Gene3D" id="3.30.70.2740">
    <property type="match status" value="1"/>
</dbReference>
<dbReference type="InterPro" id="IPR004113">
    <property type="entry name" value="FAD-bd_oxidored_4_C"/>
</dbReference>
<dbReference type="EC" id="1.1.2.4" evidence="7"/>
<dbReference type="GO" id="GO:0004458">
    <property type="term" value="F:D-lactate dehydrogenase (cytochrome) activity"/>
    <property type="evidence" value="ECO:0007669"/>
    <property type="project" value="UniProtKB-EC"/>
</dbReference>
<dbReference type="InterPro" id="IPR006094">
    <property type="entry name" value="Oxid_FAD_bind_N"/>
</dbReference>
<evidence type="ECO:0000256" key="4">
    <source>
        <dbReference type="ARBA" id="ARBA00022827"/>
    </source>
</evidence>
<dbReference type="Proteomes" id="UP000196560">
    <property type="component" value="Unassembled WGS sequence"/>
</dbReference>
<sequence>MSDAGEVRPCGSAGPDTISSTCLYAFAAAAANVFASQHRERGRAVAATSFGPTPTIPAIIKFSSEYDEYRGDESRSRGTAESLSFPRTEDEVRAIVRSLSAARTPITAQGARTGLAAGAVPQGGHVLNLSHMNRPLGLREEDGRFYLRVQPGLVLSELRKYLAAKGFPTEGWDEASLTAAQRLAEAPEQMFPTDPTETSACLGGMAACNASGARSFRYGAIRGHVTALRLVLANGDVVALHRDEVRARGRHLMLKTEGGSTIEADLPTYQMPRAKNASGYYVEDDMDALDLIIGSDGTLGIITELELALMPAPAVVWAASCFFATEDQAVEATIAARADLKHAAALEYFDPAALDVLRRARAQGSAFAALPLLPERFGCCLYVELQAPVEDEAMADLERLGAIVRAAGGSERDSWVARTAVDRETLRFFRHAVPESVNMLIDERRREEPSITKLGSDMSVPDDRLRDVISLYRSTLAEEGLESAAWGHIGNNHLHVNVLPRNAEEYARGKALFARWAQDVTAMGGAVSAEHGVGKLKRDFLTTMYGSEHVREMARLKLAFDPACQLGRGNLFDAALLDEVRREGAAVPEGADAADAGPDAADAGPDASGAGPDAAAVGPDATPVSLAAAPAEALAKAMNTGEVS</sequence>
<dbReference type="InterPro" id="IPR016169">
    <property type="entry name" value="FAD-bd_PCMH_sub2"/>
</dbReference>
<protein>
    <recommendedName>
        <fullName evidence="7">D-lactate dehydrogenase (cytochrome)</fullName>
        <ecNumber evidence="7">1.1.2.4</ecNumber>
    </recommendedName>
</protein>
<proteinExistence type="inferred from homology"/>
<dbReference type="GO" id="GO:0071949">
    <property type="term" value="F:FAD binding"/>
    <property type="evidence" value="ECO:0007669"/>
    <property type="project" value="InterPro"/>
</dbReference>
<keyword evidence="6" id="KW-0560">Oxidoreductase</keyword>
<dbReference type="SUPFAM" id="SSF56176">
    <property type="entry name" value="FAD-binding/transporter-associated domain-like"/>
    <property type="match status" value="1"/>
</dbReference>
<dbReference type="eggNOG" id="COG0277">
    <property type="taxonomic scope" value="Bacteria"/>
</dbReference>
<feature type="region of interest" description="Disordered" evidence="8">
    <location>
        <begin position="587"/>
        <end position="621"/>
    </location>
</feature>
<comment type="caution">
    <text evidence="10">The sequence shown here is derived from an EMBL/GenBank/DDBJ whole genome shotgun (WGS) entry which is preliminary data.</text>
</comment>
<keyword evidence="4" id="KW-0274">FAD</keyword>
<evidence type="ECO:0000313" key="11">
    <source>
        <dbReference type="Proteomes" id="UP000196560"/>
    </source>
</evidence>
<reference evidence="11" key="1">
    <citation type="submission" date="2017-04" db="EMBL/GenBank/DDBJ databases">
        <title>Function of individual gut microbiota members based on whole genome sequencing of pure cultures obtained from chicken caecum.</title>
        <authorList>
            <person name="Medvecky M."/>
            <person name="Cejkova D."/>
            <person name="Polansky O."/>
            <person name="Karasova D."/>
            <person name="Kubasova T."/>
            <person name="Cizek A."/>
            <person name="Rychlik I."/>
        </authorList>
    </citation>
    <scope>NUCLEOTIDE SEQUENCE [LARGE SCALE GENOMIC DNA]</scope>
    <source>
        <strain evidence="11">An70</strain>
    </source>
</reference>
<dbReference type="EMBL" id="NFHO01000008">
    <property type="protein sequence ID" value="OUN42377.1"/>
    <property type="molecule type" value="Genomic_DNA"/>
</dbReference>
<dbReference type="STRING" id="1118060.GCA_000311845_01844"/>
<dbReference type="InterPro" id="IPR016167">
    <property type="entry name" value="FAD-bd_PCMH_sub1"/>
</dbReference>
<dbReference type="SUPFAM" id="SSF55103">
    <property type="entry name" value="FAD-linked oxidases, C-terminal domain"/>
    <property type="match status" value="1"/>
</dbReference>
<dbReference type="Pfam" id="PF01565">
    <property type="entry name" value="FAD_binding_4"/>
    <property type="match status" value="2"/>
</dbReference>
<evidence type="ECO:0000256" key="2">
    <source>
        <dbReference type="ARBA" id="ARBA00008000"/>
    </source>
</evidence>